<evidence type="ECO:0000313" key="2">
    <source>
        <dbReference type="Proteomes" id="UP001500618"/>
    </source>
</evidence>
<dbReference type="InterPro" id="IPR017853">
    <property type="entry name" value="GH"/>
</dbReference>
<protein>
    <recommendedName>
        <fullName evidence="3">GH26 domain-containing protein</fullName>
    </recommendedName>
</protein>
<reference evidence="2" key="1">
    <citation type="journal article" date="2019" name="Int. J. Syst. Evol. Microbiol.">
        <title>The Global Catalogue of Microorganisms (GCM) 10K type strain sequencing project: providing services to taxonomists for standard genome sequencing and annotation.</title>
        <authorList>
            <consortium name="The Broad Institute Genomics Platform"/>
            <consortium name="The Broad Institute Genome Sequencing Center for Infectious Disease"/>
            <person name="Wu L."/>
            <person name="Ma J."/>
        </authorList>
    </citation>
    <scope>NUCLEOTIDE SEQUENCE [LARGE SCALE GENOMIC DNA]</scope>
    <source>
        <strain evidence="2">JCM 14718</strain>
    </source>
</reference>
<dbReference type="EMBL" id="BAAANY010000023">
    <property type="protein sequence ID" value="GAA1701536.1"/>
    <property type="molecule type" value="Genomic_DNA"/>
</dbReference>
<name>A0ABP4UD79_9ACTN</name>
<dbReference type="Gene3D" id="3.20.20.80">
    <property type="entry name" value="Glycosidases"/>
    <property type="match status" value="1"/>
</dbReference>
<evidence type="ECO:0000313" key="1">
    <source>
        <dbReference type="EMBL" id="GAA1701536.1"/>
    </source>
</evidence>
<sequence>MIVSASAYAQQTGQQLAAELAVPLQLSRVYASAVPNSVPRGTAGRIVLSAKPNLADQAAGRLDAAWAKLYSVLPAGSVVTIWHEPDSLIRAGTITYAAWFAAFSHWIEHAQSHSVTTMLCLTNGPWRWAIEDPKRYLPDTLPDVFGLDVYQDVPSQWLSPEALCASAFSWALSAGISAVALPEFGAIADPRRAQWITDMCVWLDRWQPAQFANYWTDAGSKFDVRADSASLAALKGEVLRHV</sequence>
<evidence type="ECO:0008006" key="3">
    <source>
        <dbReference type="Google" id="ProtNLM"/>
    </source>
</evidence>
<dbReference type="SUPFAM" id="SSF51445">
    <property type="entry name" value="(Trans)glycosidases"/>
    <property type="match status" value="1"/>
</dbReference>
<dbReference type="Proteomes" id="UP001500618">
    <property type="component" value="Unassembled WGS sequence"/>
</dbReference>
<gene>
    <name evidence="1" type="ORF">GCM10009765_58870</name>
</gene>
<comment type="caution">
    <text evidence="1">The sequence shown here is derived from an EMBL/GenBank/DDBJ whole genome shotgun (WGS) entry which is preliminary data.</text>
</comment>
<accession>A0ABP4UD79</accession>
<dbReference type="RefSeq" id="WP_344313556.1">
    <property type="nucleotide sequence ID" value="NZ_BAAANY010000023.1"/>
</dbReference>
<organism evidence="1 2">
    <name type="scientific">Fodinicola feengrottensis</name>
    <dbReference type="NCBI Taxonomy" id="435914"/>
    <lineage>
        <taxon>Bacteria</taxon>
        <taxon>Bacillati</taxon>
        <taxon>Actinomycetota</taxon>
        <taxon>Actinomycetes</taxon>
        <taxon>Mycobacteriales</taxon>
        <taxon>Fodinicola</taxon>
    </lineage>
</organism>
<keyword evidence="2" id="KW-1185">Reference proteome</keyword>
<proteinExistence type="predicted"/>